<dbReference type="EMBL" id="OMOD01000055">
    <property type="protein sequence ID" value="SPF35959.1"/>
    <property type="molecule type" value="Genomic_DNA"/>
</dbReference>
<reference evidence="2" key="1">
    <citation type="submission" date="2018-02" db="EMBL/GenBank/DDBJ databases">
        <authorList>
            <person name="Hausmann B."/>
        </authorList>
    </citation>
    <scope>NUCLEOTIDE SEQUENCE [LARGE SCALE GENOMIC DNA]</scope>
    <source>
        <strain evidence="2">Peat soil MAG SbA1</strain>
    </source>
</reference>
<accession>A0A2U3K8I8</accession>
<dbReference type="AlphaFoldDB" id="A0A2U3K8I8"/>
<gene>
    <name evidence="1" type="ORF">SBA1_1480033</name>
</gene>
<protein>
    <submittedName>
        <fullName evidence="1">Uncharacterized protein</fullName>
    </submittedName>
</protein>
<proteinExistence type="predicted"/>
<organism evidence="1 2">
    <name type="scientific">Candidatus Sulfotelmatobacter kueseliae</name>
    <dbReference type="NCBI Taxonomy" id="2042962"/>
    <lineage>
        <taxon>Bacteria</taxon>
        <taxon>Pseudomonadati</taxon>
        <taxon>Acidobacteriota</taxon>
        <taxon>Terriglobia</taxon>
        <taxon>Terriglobales</taxon>
        <taxon>Candidatus Korobacteraceae</taxon>
        <taxon>Candidatus Sulfotelmatobacter</taxon>
    </lineage>
</organism>
<name>A0A2U3K8I8_9BACT</name>
<dbReference type="Proteomes" id="UP000238701">
    <property type="component" value="Unassembled WGS sequence"/>
</dbReference>
<sequence length="69" mass="8174">MEYRVHRAGTEPVSMSPKFLNHREPKDVTLARVVQNMQSDEARVEILVRLVLVRHRPRYPIILRIVRLS</sequence>
<evidence type="ECO:0000313" key="2">
    <source>
        <dbReference type="Proteomes" id="UP000238701"/>
    </source>
</evidence>
<evidence type="ECO:0000313" key="1">
    <source>
        <dbReference type="EMBL" id="SPF35959.1"/>
    </source>
</evidence>